<reference evidence="3 4" key="1">
    <citation type="journal article" date="2010" name="Cell">
        <title>The genome of Naegleria gruberi illuminates early eukaryotic versatility.</title>
        <authorList>
            <person name="Fritz-Laylin L.K."/>
            <person name="Prochnik S.E."/>
            <person name="Ginger M.L."/>
            <person name="Dacks J.B."/>
            <person name="Carpenter M.L."/>
            <person name="Field M.C."/>
            <person name="Kuo A."/>
            <person name="Paredez A."/>
            <person name="Chapman J."/>
            <person name="Pham J."/>
            <person name="Shu S."/>
            <person name="Neupane R."/>
            <person name="Cipriano M."/>
            <person name="Mancuso J."/>
            <person name="Tu H."/>
            <person name="Salamov A."/>
            <person name="Lindquist E."/>
            <person name="Shapiro H."/>
            <person name="Lucas S."/>
            <person name="Grigoriev I.V."/>
            <person name="Cande W.Z."/>
            <person name="Fulton C."/>
            <person name="Rokhsar D.S."/>
            <person name="Dawson S.C."/>
        </authorList>
    </citation>
    <scope>NUCLEOTIDE SEQUENCE [LARGE SCALE GENOMIC DNA]</scope>
    <source>
        <strain evidence="3 4">NEG-M</strain>
    </source>
</reference>
<organism evidence="4">
    <name type="scientific">Naegleria gruberi</name>
    <name type="common">Amoeba</name>
    <dbReference type="NCBI Taxonomy" id="5762"/>
    <lineage>
        <taxon>Eukaryota</taxon>
        <taxon>Discoba</taxon>
        <taxon>Heterolobosea</taxon>
        <taxon>Tetramitia</taxon>
        <taxon>Eutetramitia</taxon>
        <taxon>Vahlkampfiidae</taxon>
        <taxon>Naegleria</taxon>
    </lineage>
</organism>
<evidence type="ECO:0000256" key="2">
    <source>
        <dbReference type="ARBA" id="ARBA00022840"/>
    </source>
</evidence>
<dbReference type="KEGG" id="ngr:NAEGRDRAFT_74719"/>
<gene>
    <name evidence="3" type="ORF">NAEGRDRAFT_74719</name>
</gene>
<dbReference type="AlphaFoldDB" id="D2W037"/>
<dbReference type="GO" id="GO:0005524">
    <property type="term" value="F:ATP binding"/>
    <property type="evidence" value="ECO:0007669"/>
    <property type="project" value="UniProtKB-KW"/>
</dbReference>
<keyword evidence="1" id="KW-0547">Nucleotide-binding</keyword>
<dbReference type="InterPro" id="IPR013126">
    <property type="entry name" value="Hsp_70_fam"/>
</dbReference>
<dbReference type="Gene3D" id="2.60.34.10">
    <property type="entry name" value="Substrate Binding Domain Of DNAk, Chain A, domain 1"/>
    <property type="match status" value="1"/>
</dbReference>
<protein>
    <submittedName>
        <fullName evidence="3">Predicted protein</fullName>
    </submittedName>
</protein>
<dbReference type="Pfam" id="PF00012">
    <property type="entry name" value="HSP70"/>
    <property type="match status" value="1"/>
</dbReference>
<evidence type="ECO:0000256" key="1">
    <source>
        <dbReference type="ARBA" id="ARBA00022741"/>
    </source>
</evidence>
<dbReference type="GeneID" id="8863141"/>
<dbReference type="STRING" id="5762.D2W037"/>
<dbReference type="Proteomes" id="UP000006671">
    <property type="component" value="Unassembled WGS sequence"/>
</dbReference>
<keyword evidence="4" id="KW-1185">Reference proteome</keyword>
<dbReference type="InParanoid" id="D2W037"/>
<dbReference type="VEuPathDB" id="AmoebaDB:NAEGRDRAFT_74719"/>
<evidence type="ECO:0000313" key="4">
    <source>
        <dbReference type="Proteomes" id="UP000006671"/>
    </source>
</evidence>
<dbReference type="InterPro" id="IPR029047">
    <property type="entry name" value="HSP70_peptide-bd_sf"/>
</dbReference>
<sequence>MVFSSERGFLDSVDFCIFAGDNIYEMEKNIQLGQLTLEGIELTKKGKAQIEVSFELSDSFILNVTATDLTTKVKSEKIISLEKLESNRELTNKLEQDATKDGEEKEIRKLLHTYNSPSVLHEEL</sequence>
<keyword evidence="2" id="KW-0067">ATP-binding</keyword>
<accession>D2W037</accession>
<dbReference type="EMBL" id="GG738917">
    <property type="protein sequence ID" value="EFC37506.1"/>
    <property type="molecule type" value="Genomic_DNA"/>
</dbReference>
<dbReference type="GO" id="GO:0140662">
    <property type="term" value="F:ATP-dependent protein folding chaperone"/>
    <property type="evidence" value="ECO:0007669"/>
    <property type="project" value="InterPro"/>
</dbReference>
<dbReference type="SUPFAM" id="SSF100920">
    <property type="entry name" value="Heat shock protein 70kD (HSP70), peptide-binding domain"/>
    <property type="match status" value="1"/>
</dbReference>
<evidence type="ECO:0000313" key="3">
    <source>
        <dbReference type="EMBL" id="EFC37506.1"/>
    </source>
</evidence>
<proteinExistence type="predicted"/>
<name>D2W037_NAEGR</name>
<dbReference type="RefSeq" id="XP_002670250.1">
    <property type="nucleotide sequence ID" value="XM_002670204.1"/>
</dbReference>